<keyword evidence="1" id="KW-1133">Transmembrane helix</keyword>
<organism evidence="2">
    <name type="scientific">uncultured Caudovirales phage</name>
    <dbReference type="NCBI Taxonomy" id="2100421"/>
    <lineage>
        <taxon>Viruses</taxon>
        <taxon>Duplodnaviria</taxon>
        <taxon>Heunggongvirae</taxon>
        <taxon>Uroviricota</taxon>
        <taxon>Caudoviricetes</taxon>
        <taxon>Peduoviridae</taxon>
        <taxon>Maltschvirus</taxon>
        <taxon>Maltschvirus maltsch</taxon>
    </lineage>
</organism>
<gene>
    <name evidence="2" type="ORF">UFOVP1370_10</name>
</gene>
<evidence type="ECO:0000256" key="1">
    <source>
        <dbReference type="SAM" id="Phobius"/>
    </source>
</evidence>
<accession>A0A6J5S293</accession>
<feature type="transmembrane region" description="Helical" evidence="1">
    <location>
        <begin position="7"/>
        <end position="29"/>
    </location>
</feature>
<keyword evidence="1" id="KW-0472">Membrane</keyword>
<evidence type="ECO:0000313" key="2">
    <source>
        <dbReference type="EMBL" id="CAB4202396.1"/>
    </source>
</evidence>
<name>A0A6J5S293_9CAUD</name>
<dbReference type="EMBL" id="LR797325">
    <property type="protein sequence ID" value="CAB4202396.1"/>
    <property type="molecule type" value="Genomic_DNA"/>
</dbReference>
<proteinExistence type="predicted"/>
<keyword evidence="1" id="KW-0812">Transmembrane</keyword>
<sequence length="74" mass="8481">MERKLILDLLTGAMAIMVFAFLWVGILIGRKSVNWENNHEGVAYIFMCLLLAVATTACVLNAYFWFTEHIIYIP</sequence>
<feature type="transmembrane region" description="Helical" evidence="1">
    <location>
        <begin position="41"/>
        <end position="66"/>
    </location>
</feature>
<protein>
    <submittedName>
        <fullName evidence="2">Uncharacterized protein</fullName>
    </submittedName>
</protein>
<reference evidence="2" key="1">
    <citation type="submission" date="2020-05" db="EMBL/GenBank/DDBJ databases">
        <authorList>
            <person name="Chiriac C."/>
            <person name="Salcher M."/>
            <person name="Ghai R."/>
            <person name="Kavagutti S V."/>
        </authorList>
    </citation>
    <scope>NUCLEOTIDE SEQUENCE</scope>
</reference>